<dbReference type="Gene3D" id="3.30.420.60">
    <property type="entry name" value="eRF1 domain 2"/>
    <property type="match status" value="1"/>
</dbReference>
<dbReference type="Proteomes" id="UP000679690">
    <property type="component" value="Unassembled WGS sequence"/>
</dbReference>
<dbReference type="InterPro" id="IPR040783">
    <property type="entry name" value="VLRF1"/>
</dbReference>
<dbReference type="RefSeq" id="WP_208466308.1">
    <property type="nucleotide sequence ID" value="NZ_JAGFNS010000003.1"/>
</dbReference>
<comment type="caution">
    <text evidence="2">The sequence shown here is derived from an EMBL/GenBank/DDBJ whole genome shotgun (WGS) entry which is preliminary data.</text>
</comment>
<dbReference type="EMBL" id="JAGFNS010000003">
    <property type="protein sequence ID" value="MBO3737098.1"/>
    <property type="molecule type" value="Genomic_DNA"/>
</dbReference>
<accession>A0ABS3UE95</accession>
<proteinExistence type="predicted"/>
<evidence type="ECO:0000313" key="3">
    <source>
        <dbReference type="Proteomes" id="UP000679690"/>
    </source>
</evidence>
<gene>
    <name evidence="2" type="ORF">J5X75_06165</name>
</gene>
<evidence type="ECO:0000259" key="1">
    <source>
        <dbReference type="Pfam" id="PF18859"/>
    </source>
</evidence>
<dbReference type="InterPro" id="IPR042226">
    <property type="entry name" value="eFR1_2_sf"/>
</dbReference>
<dbReference type="Pfam" id="PF18859">
    <property type="entry name" value="acVLRF1"/>
    <property type="match status" value="1"/>
</dbReference>
<sequence>MGERAAAGGGKWVDVAPGRLPRWLENFATRHGPYREEGLTVTAADGASATLHAPPGAGPVTTMAELIREARAPRRLGLLLARKGAVAVGVADGDELVTSKVDTHYVQGRTAAGGWSQQRFARRRDNQAKAAAADAAGIVGRILLPEVRTMAALVAGGDRVAVDTILAVPQLRAVAALRTGRLLDVPEPRHAVLVTAVAAARAVPILIRE</sequence>
<protein>
    <recommendedName>
        <fullName evidence="1">Actinobacteria/chloroflexi VLRF1 release factor domain-containing protein</fullName>
    </recommendedName>
</protein>
<keyword evidence="3" id="KW-1185">Reference proteome</keyword>
<name>A0ABS3UE95_9ACTN</name>
<dbReference type="NCBIfam" id="NF041024">
    <property type="entry name" value="acVLRF1_NCBI"/>
    <property type="match status" value="1"/>
</dbReference>
<evidence type="ECO:0000313" key="2">
    <source>
        <dbReference type="EMBL" id="MBO3737098.1"/>
    </source>
</evidence>
<reference evidence="2 3" key="1">
    <citation type="submission" date="2021-03" db="EMBL/GenBank/DDBJ databases">
        <title>Actinoplanes flavus sp. nov., a novel actinomycete isolated from Coconut Palm rhizosphere soil.</title>
        <authorList>
            <person name="Luo X."/>
        </authorList>
    </citation>
    <scope>NUCLEOTIDE SEQUENCE [LARGE SCALE GENOMIC DNA]</scope>
    <source>
        <strain evidence="2 3">NEAU-H7</strain>
    </source>
</reference>
<organism evidence="2 3">
    <name type="scientific">Actinoplanes flavus</name>
    <dbReference type="NCBI Taxonomy" id="2820290"/>
    <lineage>
        <taxon>Bacteria</taxon>
        <taxon>Bacillati</taxon>
        <taxon>Actinomycetota</taxon>
        <taxon>Actinomycetes</taxon>
        <taxon>Micromonosporales</taxon>
        <taxon>Micromonosporaceae</taxon>
        <taxon>Actinoplanes</taxon>
    </lineage>
</organism>
<dbReference type="SUPFAM" id="SSF53137">
    <property type="entry name" value="Translational machinery components"/>
    <property type="match status" value="1"/>
</dbReference>
<feature type="domain" description="Actinobacteria/chloroflexi VLRF1 release factor" evidence="1">
    <location>
        <begin position="74"/>
        <end position="205"/>
    </location>
</feature>